<comment type="caution">
    <text evidence="1">The sequence shown here is derived from an EMBL/GenBank/DDBJ whole genome shotgun (WGS) entry which is preliminary data.</text>
</comment>
<name>A0ACB7YKL5_9ERIC</name>
<keyword evidence="2" id="KW-1185">Reference proteome</keyword>
<dbReference type="EMBL" id="CM037161">
    <property type="protein sequence ID" value="KAH7854141.1"/>
    <property type="molecule type" value="Genomic_DNA"/>
</dbReference>
<sequence length="233" mass="25512">MPLVNYVFTSMFGVHREWLHNIGIGDQTAVVHDNEDPDDGAVPVHHGDGAKKRYVLSRAALPVIRAALGAQLIILQYAKVAIQGYLNHFLGNVDIVNSREVWAVLNLKPGFLALLEDPFDSNLLDIIIFNVLPASGEDGEDQISCSNRITRLRTTSYANVQGWISAINDAALNPPEGWCHPHRYGSFAPPRGLIEDGSQAQWFVDGQAAFEAIASSMETAKSEVQPSHCKVTL</sequence>
<protein>
    <submittedName>
        <fullName evidence="1">Uncharacterized protein</fullName>
    </submittedName>
</protein>
<organism evidence="1 2">
    <name type="scientific">Vaccinium darrowii</name>
    <dbReference type="NCBI Taxonomy" id="229202"/>
    <lineage>
        <taxon>Eukaryota</taxon>
        <taxon>Viridiplantae</taxon>
        <taxon>Streptophyta</taxon>
        <taxon>Embryophyta</taxon>
        <taxon>Tracheophyta</taxon>
        <taxon>Spermatophyta</taxon>
        <taxon>Magnoliopsida</taxon>
        <taxon>eudicotyledons</taxon>
        <taxon>Gunneridae</taxon>
        <taxon>Pentapetalae</taxon>
        <taxon>asterids</taxon>
        <taxon>Ericales</taxon>
        <taxon>Ericaceae</taxon>
        <taxon>Vaccinioideae</taxon>
        <taxon>Vaccinieae</taxon>
        <taxon>Vaccinium</taxon>
    </lineage>
</organism>
<gene>
    <name evidence="1" type="ORF">Vadar_010582</name>
</gene>
<dbReference type="Proteomes" id="UP000828048">
    <property type="component" value="Chromosome 11"/>
</dbReference>
<accession>A0ACB7YKL5</accession>
<reference evidence="1 2" key="1">
    <citation type="journal article" date="2021" name="Hortic Res">
        <title>High-quality reference genome and annotation aids understanding of berry development for evergreen blueberry (Vaccinium darrowii).</title>
        <authorList>
            <person name="Yu J."/>
            <person name="Hulse-Kemp A.M."/>
            <person name="Babiker E."/>
            <person name="Staton M."/>
        </authorList>
    </citation>
    <scope>NUCLEOTIDE SEQUENCE [LARGE SCALE GENOMIC DNA]</scope>
    <source>
        <strain evidence="2">cv. NJ 8807/NJ 8810</strain>
        <tissue evidence="1">Young leaf</tissue>
    </source>
</reference>
<evidence type="ECO:0000313" key="1">
    <source>
        <dbReference type="EMBL" id="KAH7854141.1"/>
    </source>
</evidence>
<proteinExistence type="predicted"/>
<evidence type="ECO:0000313" key="2">
    <source>
        <dbReference type="Proteomes" id="UP000828048"/>
    </source>
</evidence>